<feature type="domain" description="PucR C-terminal helix-turn-helix" evidence="2">
    <location>
        <begin position="527"/>
        <end position="584"/>
    </location>
</feature>
<reference evidence="3" key="2">
    <citation type="submission" date="2020-09" db="EMBL/GenBank/DDBJ databases">
        <authorList>
            <person name="Sun Q."/>
            <person name="Ohkuma M."/>
        </authorList>
    </citation>
    <scope>NUCLEOTIDE SEQUENCE</scope>
    <source>
        <strain evidence="3">JCM 4815</strain>
    </source>
</reference>
<evidence type="ECO:0000259" key="1">
    <source>
        <dbReference type="Pfam" id="PF07905"/>
    </source>
</evidence>
<feature type="domain" description="Purine catabolism PurC-like" evidence="1">
    <location>
        <begin position="6"/>
        <end position="121"/>
    </location>
</feature>
<dbReference type="Pfam" id="PF07905">
    <property type="entry name" value="PucR"/>
    <property type="match status" value="1"/>
</dbReference>
<name>A0A918Q6B5_9ACTN</name>
<sequence length="586" mass="62392">MRLRALLETDALGLRLLGGGDELDRTVRGVMTTDLKDPSRYLSGGELVLTGLAWRRDATDSEPFVRILATAGVAALAAGEAELGAVPEDLVAACARHRMPLFAVNESVAFATITEHVVRQVSGERAGDLAAVVDRHRRMMTSGPAGGGPDVVLDLLGSDLDLRAWVLSPTGRAVAGPRADGATLPAEVASRLAAEHLGAARTGRRGPHRVTVGTATYSLFPIRGAQPRPAPAGAEGRSAGAARDVRDVRETVLSEWLLAVEADAGDWAEERLDLLHGVTQLIAVERDRRDAARTVRRRLAQEVLELVQTGAAPAEIAARLRVAAPVLLPGLGAAPHWQVVVARVEWDDTRDGGAGAQAGSNKRPGEADGGAVAQALLEEILVDPLASGTEHSDRIAVAHTDTEAIALVPLPAVTAEHDGSENGILADALLEAVRDPLTAGLDGDGRLTLGVSAAVHSAEGLRGALEEARHARRVAAARPGRVCAAGHQELASHVLLLPFVPDDVRRAFTARLLDPLRDYDRRHRAELIPTLEAFLDCDGSWTRCAARLHLHVNTLRYRVGRIEQLTSRDLSRLEDKLDFFLALRMS</sequence>
<evidence type="ECO:0000313" key="4">
    <source>
        <dbReference type="Proteomes" id="UP000622166"/>
    </source>
</evidence>
<protein>
    <recommendedName>
        <fullName evidence="5">PucR family transcriptional regulator</fullName>
    </recommendedName>
</protein>
<proteinExistence type="predicted"/>
<evidence type="ECO:0000313" key="3">
    <source>
        <dbReference type="EMBL" id="GGZ32243.1"/>
    </source>
</evidence>
<dbReference type="PANTHER" id="PTHR33744:SF17">
    <property type="entry name" value="CONSERVED PROTEIN"/>
    <property type="match status" value="1"/>
</dbReference>
<comment type="caution">
    <text evidence="3">The sequence shown here is derived from an EMBL/GenBank/DDBJ whole genome shotgun (WGS) entry which is preliminary data.</text>
</comment>
<dbReference type="InterPro" id="IPR025736">
    <property type="entry name" value="PucR_C-HTH_dom"/>
</dbReference>
<evidence type="ECO:0008006" key="5">
    <source>
        <dbReference type="Google" id="ProtNLM"/>
    </source>
</evidence>
<dbReference type="Pfam" id="PF13556">
    <property type="entry name" value="HTH_30"/>
    <property type="match status" value="1"/>
</dbReference>
<dbReference type="Gene3D" id="1.10.10.2840">
    <property type="entry name" value="PucR C-terminal helix-turn-helix domain"/>
    <property type="match status" value="1"/>
</dbReference>
<dbReference type="InterPro" id="IPR042070">
    <property type="entry name" value="PucR_C-HTH_sf"/>
</dbReference>
<keyword evidence="4" id="KW-1185">Reference proteome</keyword>
<dbReference type="InterPro" id="IPR012914">
    <property type="entry name" value="PucR_dom"/>
</dbReference>
<reference evidence="3" key="1">
    <citation type="journal article" date="2014" name="Int. J. Syst. Evol. Microbiol.">
        <title>Complete genome sequence of Corynebacterium casei LMG S-19264T (=DSM 44701T), isolated from a smear-ripened cheese.</title>
        <authorList>
            <consortium name="US DOE Joint Genome Institute (JGI-PGF)"/>
            <person name="Walter F."/>
            <person name="Albersmeier A."/>
            <person name="Kalinowski J."/>
            <person name="Ruckert C."/>
        </authorList>
    </citation>
    <scope>NUCLEOTIDE SEQUENCE</scope>
    <source>
        <strain evidence="3">JCM 4815</strain>
    </source>
</reference>
<dbReference type="AlphaFoldDB" id="A0A918Q6B5"/>
<dbReference type="InterPro" id="IPR051448">
    <property type="entry name" value="CdaR-like_regulators"/>
</dbReference>
<accession>A0A918Q6B5</accession>
<evidence type="ECO:0000259" key="2">
    <source>
        <dbReference type="Pfam" id="PF13556"/>
    </source>
</evidence>
<gene>
    <name evidence="3" type="ORF">GCM10010365_61230</name>
</gene>
<dbReference type="RefSeq" id="WP_189864775.1">
    <property type="nucleotide sequence ID" value="NZ_BMVW01000016.1"/>
</dbReference>
<dbReference type="Proteomes" id="UP000622166">
    <property type="component" value="Unassembled WGS sequence"/>
</dbReference>
<dbReference type="EMBL" id="BMVW01000016">
    <property type="protein sequence ID" value="GGZ32243.1"/>
    <property type="molecule type" value="Genomic_DNA"/>
</dbReference>
<dbReference type="PANTHER" id="PTHR33744">
    <property type="entry name" value="CARBOHYDRATE DIACID REGULATOR"/>
    <property type="match status" value="1"/>
</dbReference>
<organism evidence="3 4">
    <name type="scientific">Streptomyces poonensis</name>
    <dbReference type="NCBI Taxonomy" id="68255"/>
    <lineage>
        <taxon>Bacteria</taxon>
        <taxon>Bacillati</taxon>
        <taxon>Actinomycetota</taxon>
        <taxon>Actinomycetes</taxon>
        <taxon>Kitasatosporales</taxon>
        <taxon>Streptomycetaceae</taxon>
        <taxon>Streptomyces</taxon>
    </lineage>
</organism>